<keyword evidence="3" id="KW-1185">Reference proteome</keyword>
<protein>
    <submittedName>
        <fullName evidence="2">Uncharacterized protein</fullName>
    </submittedName>
</protein>
<gene>
    <name evidence="2" type="ORF">AFUS01_LOCUS36798</name>
</gene>
<accession>A0A8J2LP70</accession>
<evidence type="ECO:0000313" key="2">
    <source>
        <dbReference type="EMBL" id="CAG7826759.1"/>
    </source>
</evidence>
<evidence type="ECO:0000313" key="3">
    <source>
        <dbReference type="Proteomes" id="UP000708208"/>
    </source>
</evidence>
<reference evidence="2" key="1">
    <citation type="submission" date="2021-06" db="EMBL/GenBank/DDBJ databases">
        <authorList>
            <person name="Hodson N. C."/>
            <person name="Mongue J. A."/>
            <person name="Jaron S. K."/>
        </authorList>
    </citation>
    <scope>NUCLEOTIDE SEQUENCE</scope>
</reference>
<organism evidence="2 3">
    <name type="scientific">Allacma fusca</name>
    <dbReference type="NCBI Taxonomy" id="39272"/>
    <lineage>
        <taxon>Eukaryota</taxon>
        <taxon>Metazoa</taxon>
        <taxon>Ecdysozoa</taxon>
        <taxon>Arthropoda</taxon>
        <taxon>Hexapoda</taxon>
        <taxon>Collembola</taxon>
        <taxon>Symphypleona</taxon>
        <taxon>Sminthuridae</taxon>
        <taxon>Allacma</taxon>
    </lineage>
</organism>
<feature type="compositionally biased region" description="Low complexity" evidence="1">
    <location>
        <begin position="41"/>
        <end position="53"/>
    </location>
</feature>
<comment type="caution">
    <text evidence="2">The sequence shown here is derived from an EMBL/GenBank/DDBJ whole genome shotgun (WGS) entry which is preliminary data.</text>
</comment>
<feature type="region of interest" description="Disordered" evidence="1">
    <location>
        <begin position="245"/>
        <end position="266"/>
    </location>
</feature>
<evidence type="ECO:0000256" key="1">
    <source>
        <dbReference type="SAM" id="MobiDB-lite"/>
    </source>
</evidence>
<feature type="compositionally biased region" description="Polar residues" evidence="1">
    <location>
        <begin position="245"/>
        <end position="258"/>
    </location>
</feature>
<dbReference type="EMBL" id="CAJVCH010541030">
    <property type="protein sequence ID" value="CAG7826759.1"/>
    <property type="molecule type" value="Genomic_DNA"/>
</dbReference>
<proteinExistence type="predicted"/>
<name>A0A8J2LP70_9HEXA</name>
<dbReference type="Proteomes" id="UP000708208">
    <property type="component" value="Unassembled WGS sequence"/>
</dbReference>
<feature type="region of interest" description="Disordered" evidence="1">
    <location>
        <begin position="15"/>
        <end position="58"/>
    </location>
</feature>
<sequence length="399" mass="44423">KQLVSVVRRIGRNRACNSTPLRTHDSYSGDYDQAPLKESPAGNSSASNNNNRKGSSKLLKRWHCRPRSTFRWDPSDIDTYTRRILPLVDKPVIPSRPGYGNSAATAAARTGKQFRALLQEVTSKSADVAADEFPILKAITENMCPGYGPLIPYQPQSLEGAGTNLTLAVRNFPAFWTGSLQLGNFSYILVGQDSYQFLEPRGIKKRSLYSEEESIDEASRISVVNEILETGETAYIPGASFKWNEQNSTNSDTYNDGKNNTRDDKDLLPSDFDYLKSAIFADPKTSSAENDTPIISDESTEEEVFVGEHNEDNRPLESLGLEENIGPSSPAPEDKVTDSILSDPMLVTPTEESLENSTMLWPMSDHSKTEESDNCQQFYIHHNQSREFSWGTFVSCGTY</sequence>
<feature type="non-terminal residue" evidence="2">
    <location>
        <position position="399"/>
    </location>
</feature>
<feature type="region of interest" description="Disordered" evidence="1">
    <location>
        <begin position="307"/>
        <end position="337"/>
    </location>
</feature>
<dbReference type="AlphaFoldDB" id="A0A8J2LP70"/>